<feature type="transmembrane region" description="Helical" evidence="1">
    <location>
        <begin position="56"/>
        <end position="74"/>
    </location>
</feature>
<feature type="transmembrane region" description="Helical" evidence="1">
    <location>
        <begin position="28"/>
        <end position="44"/>
    </location>
</feature>
<reference evidence="2 3" key="1">
    <citation type="journal article" date="2016" name="Genome Announc.">
        <title>First Complete Genome Sequence of a Subdivision 6 Acidobacterium Strain.</title>
        <authorList>
            <person name="Huang S."/>
            <person name="Vieira S."/>
            <person name="Bunk B."/>
            <person name="Riedel T."/>
            <person name="Sproer C."/>
            <person name="Overmann J."/>
        </authorList>
    </citation>
    <scope>NUCLEOTIDE SEQUENCE [LARGE SCALE GENOMIC DNA]</scope>
    <source>
        <strain evidence="3">DSM 100886 HEG_-6_39</strain>
    </source>
</reference>
<feature type="transmembrane region" description="Helical" evidence="1">
    <location>
        <begin position="127"/>
        <end position="146"/>
    </location>
</feature>
<organism evidence="2 3">
    <name type="scientific">Luteitalea pratensis</name>
    <dbReference type="NCBI Taxonomy" id="1855912"/>
    <lineage>
        <taxon>Bacteria</taxon>
        <taxon>Pseudomonadati</taxon>
        <taxon>Acidobacteriota</taxon>
        <taxon>Vicinamibacteria</taxon>
        <taxon>Vicinamibacterales</taxon>
        <taxon>Vicinamibacteraceae</taxon>
        <taxon>Luteitalea</taxon>
    </lineage>
</organism>
<evidence type="ECO:0000313" key="3">
    <source>
        <dbReference type="Proteomes" id="UP000076079"/>
    </source>
</evidence>
<gene>
    <name evidence="2" type="ORF">LuPra_02026</name>
</gene>
<keyword evidence="1" id="KW-0812">Transmembrane</keyword>
<dbReference type="RefSeq" id="WP_110170627.1">
    <property type="nucleotide sequence ID" value="NZ_CP015136.1"/>
</dbReference>
<accession>A0A143PKQ8</accession>
<dbReference type="KEGG" id="abac:LuPra_02026"/>
<evidence type="ECO:0000313" key="2">
    <source>
        <dbReference type="EMBL" id="AMY08820.1"/>
    </source>
</evidence>
<dbReference type="OrthoDB" id="9429459at2"/>
<evidence type="ECO:0000256" key="1">
    <source>
        <dbReference type="SAM" id="Phobius"/>
    </source>
</evidence>
<dbReference type="AlphaFoldDB" id="A0A143PKQ8"/>
<keyword evidence="1" id="KW-1133">Transmembrane helix</keyword>
<dbReference type="Proteomes" id="UP000076079">
    <property type="component" value="Chromosome"/>
</dbReference>
<feature type="transmembrane region" description="Helical" evidence="1">
    <location>
        <begin position="166"/>
        <end position="191"/>
    </location>
</feature>
<keyword evidence="3" id="KW-1185">Reference proteome</keyword>
<dbReference type="EMBL" id="CP015136">
    <property type="protein sequence ID" value="AMY08820.1"/>
    <property type="molecule type" value="Genomic_DNA"/>
</dbReference>
<protein>
    <submittedName>
        <fullName evidence="2">Uncharacterized protein</fullName>
    </submittedName>
</protein>
<keyword evidence="1" id="KW-0472">Membrane</keyword>
<dbReference type="STRING" id="1855912.LuPra_02026"/>
<proteinExistence type="predicted"/>
<reference evidence="3" key="2">
    <citation type="submission" date="2016-04" db="EMBL/GenBank/DDBJ databases">
        <title>First Complete Genome Sequence of a Subdivision 6 Acidobacterium.</title>
        <authorList>
            <person name="Huang S."/>
            <person name="Vieira S."/>
            <person name="Bunk B."/>
            <person name="Riedel T."/>
            <person name="Sproeer C."/>
            <person name="Overmann J."/>
        </authorList>
    </citation>
    <scope>NUCLEOTIDE SEQUENCE [LARGE SCALE GENOMIC DNA]</scope>
    <source>
        <strain evidence="3">DSM 100886 HEG_-6_39</strain>
    </source>
</reference>
<name>A0A143PKQ8_LUTPR</name>
<sequence>METQRREALLKEYGEVATSFRALTDIRFRLLALLPIAAVAAAWLKGDAFGTNVTGMALSTFGLAATIGLVIYNARNDQLYDELAGRAASIERSLGIPDGAFANRPTAWLKIHLVGIAVDVNHGTGVVVIYAASVALWLTGLLAPIFEFGRVAYLGFGLPHLIVVSPTSWTTVAAAAVATMTTTFVIGSIGTQTRSRRIEMRDLAVHAMTEVLSNGVDLRLADEDSPIVKSCATLANTKTDEVLRRARLYFSTDADSLNWNVVSHSRFESASYIVALLTNLPQRWILECYVSRPNTALQPMAAASTTGRRG</sequence>